<proteinExistence type="predicted"/>
<dbReference type="Pfam" id="PF05050">
    <property type="entry name" value="Methyltransf_21"/>
    <property type="match status" value="1"/>
</dbReference>
<dbReference type="InterPro" id="IPR006342">
    <property type="entry name" value="FkbM_mtfrase"/>
</dbReference>
<reference evidence="2 3" key="1">
    <citation type="submission" date="2016-04" db="EMBL/GenBank/DDBJ databases">
        <authorList>
            <person name="Evans L.H."/>
            <person name="Alamgir A."/>
            <person name="Owens N."/>
            <person name="Weber N.D."/>
            <person name="Virtaneva K."/>
            <person name="Barbian K."/>
            <person name="Babar A."/>
            <person name="Rosenke K."/>
        </authorList>
    </citation>
    <scope>NUCLEOTIDE SEQUENCE [LARGE SCALE GENOMIC DNA]</scope>
    <source>
        <strain evidence="2">NIES-2108</strain>
    </source>
</reference>
<evidence type="ECO:0000259" key="1">
    <source>
        <dbReference type="PROSITE" id="PS50835"/>
    </source>
</evidence>
<dbReference type="InterPro" id="IPR007110">
    <property type="entry name" value="Ig-like_dom"/>
</dbReference>
<dbReference type="EMBL" id="LXQE01000152">
    <property type="protein sequence ID" value="RCJ35188.1"/>
    <property type="molecule type" value="Genomic_DNA"/>
</dbReference>
<gene>
    <name evidence="2" type="ORF">A6769_19055</name>
</gene>
<dbReference type="PROSITE" id="PS50835">
    <property type="entry name" value="IG_LIKE"/>
    <property type="match status" value="1"/>
</dbReference>
<sequence length="253" mass="29149">MLSNLYRFYKELLLVQKLLPLPLYIRWISGITKYFNTLIKTKSLGLLDKSLNESFSINFNGKKLYFNNLDFGVVREIYGHFCYTQPGKLKDAKYILDLGANGGAFTIFALAEAPQAQVYAVEAQSEFVNIIKHNVKQNFSENRVEVQCAVVGGFYDEWTQSLLKLNPQIQEFNIYEYMERVGTCDFLKCDVEGGEFSLFQGDLSWTKAVKSMALEYHPNKGNVNELEKILQSQGFIVKRADHKNLGYFYCIRE</sequence>
<organism evidence="2 3">
    <name type="scientific">Nostoc punctiforme NIES-2108</name>
    <dbReference type="NCBI Taxonomy" id="1356359"/>
    <lineage>
        <taxon>Bacteria</taxon>
        <taxon>Bacillati</taxon>
        <taxon>Cyanobacteriota</taxon>
        <taxon>Cyanophyceae</taxon>
        <taxon>Nostocales</taxon>
        <taxon>Nostocaceae</taxon>
        <taxon>Nostoc</taxon>
    </lineage>
</organism>
<dbReference type="Gene3D" id="3.40.50.150">
    <property type="entry name" value="Vaccinia Virus protein VP39"/>
    <property type="match status" value="1"/>
</dbReference>
<protein>
    <recommendedName>
        <fullName evidence="1">Ig-like domain-containing protein</fullName>
    </recommendedName>
</protein>
<accession>A0A367RF77</accession>
<dbReference type="CDD" id="cd02440">
    <property type="entry name" value="AdoMet_MTases"/>
    <property type="match status" value="1"/>
</dbReference>
<dbReference type="AlphaFoldDB" id="A0A367RF77"/>
<evidence type="ECO:0000313" key="3">
    <source>
        <dbReference type="Proteomes" id="UP000252085"/>
    </source>
</evidence>
<dbReference type="InterPro" id="IPR029063">
    <property type="entry name" value="SAM-dependent_MTases_sf"/>
</dbReference>
<dbReference type="NCBIfam" id="TIGR01444">
    <property type="entry name" value="fkbM_fam"/>
    <property type="match status" value="1"/>
</dbReference>
<feature type="domain" description="Ig-like" evidence="1">
    <location>
        <begin position="167"/>
        <end position="253"/>
    </location>
</feature>
<dbReference type="Proteomes" id="UP000252085">
    <property type="component" value="Unassembled WGS sequence"/>
</dbReference>
<comment type="caution">
    <text evidence="2">The sequence shown here is derived from an EMBL/GenBank/DDBJ whole genome shotgun (WGS) entry which is preliminary data.</text>
</comment>
<evidence type="ECO:0000313" key="2">
    <source>
        <dbReference type="EMBL" id="RCJ35188.1"/>
    </source>
</evidence>
<name>A0A367RF77_NOSPU</name>
<dbReference type="SUPFAM" id="SSF53335">
    <property type="entry name" value="S-adenosyl-L-methionine-dependent methyltransferases"/>
    <property type="match status" value="1"/>
</dbReference>